<dbReference type="AlphaFoldDB" id="A0AAU9JHE4"/>
<dbReference type="GO" id="GO:0006364">
    <property type="term" value="P:rRNA processing"/>
    <property type="evidence" value="ECO:0007669"/>
    <property type="project" value="InterPro"/>
</dbReference>
<dbReference type="GO" id="GO:0042134">
    <property type="term" value="F:rRNA primary transcript binding"/>
    <property type="evidence" value="ECO:0007669"/>
    <property type="project" value="InterPro"/>
</dbReference>
<dbReference type="Gene3D" id="3.40.50.10480">
    <property type="entry name" value="Probable brix-domain ribosomal biogenesis protein"/>
    <property type="match status" value="1"/>
</dbReference>
<dbReference type="GO" id="GO:0030515">
    <property type="term" value="F:snoRNA binding"/>
    <property type="evidence" value="ECO:0007669"/>
    <property type="project" value="TreeGrafter"/>
</dbReference>
<dbReference type="PANTHER" id="PTHR22734:SF2">
    <property type="entry name" value="U3 SMALL NUCLEOLAR RIBONUCLEOPROTEIN PROTEIN IMP4"/>
    <property type="match status" value="1"/>
</dbReference>
<evidence type="ECO:0000259" key="1">
    <source>
        <dbReference type="PROSITE" id="PS50833"/>
    </source>
</evidence>
<dbReference type="InterPro" id="IPR044281">
    <property type="entry name" value="IMP4/RPF1"/>
</dbReference>
<name>A0AAU9JHE4_9CILI</name>
<dbReference type="GO" id="GO:0005654">
    <property type="term" value="C:nucleoplasm"/>
    <property type="evidence" value="ECO:0007669"/>
    <property type="project" value="UniProtKB-ARBA"/>
</dbReference>
<dbReference type="Proteomes" id="UP001162131">
    <property type="component" value="Unassembled WGS sequence"/>
</dbReference>
<dbReference type="Pfam" id="PF04427">
    <property type="entry name" value="Brix"/>
    <property type="match status" value="1"/>
</dbReference>
<protein>
    <recommendedName>
        <fullName evidence="1">Brix domain-containing protein</fullName>
    </recommendedName>
</protein>
<dbReference type="PROSITE" id="PS50833">
    <property type="entry name" value="BRIX"/>
    <property type="match status" value="1"/>
</dbReference>
<feature type="domain" description="Brix" evidence="1">
    <location>
        <begin position="83"/>
        <end position="265"/>
    </location>
</feature>
<sequence>MLRKNVRLRKEYLYKKSLEHQEQSKSLKKQKIKEAFEEHKSIPTELRHEEAKLRNEIELEDINTAIPRNHMDDEYADAGAIEPKILMTTSRRPSSRLMQFLKELKIVIPNTTRTNRGNYVIKDLVEIAQKYNFTDLIILHEHRGKPDGMIISHMPSGPTAYFALANVVLRHDLKTQLDTMSEEYPHLIFHNFQSNIGDRVSDVLKYLFPVPKLDSKRVISFVNQEDYIIFRNHVYNKEDYKTVALEEIGPRFIMKLYQISLGTVDLPQAQVEWVSRPYMNTAKKRRTL</sequence>
<dbReference type="FunFam" id="3.40.50.10480:FF:000001">
    <property type="entry name" value="IMP4, U3 small nucleolar ribonucleoprotein"/>
    <property type="match status" value="1"/>
</dbReference>
<keyword evidence="3" id="KW-1185">Reference proteome</keyword>
<dbReference type="GO" id="GO:0042274">
    <property type="term" value="P:ribosomal small subunit biogenesis"/>
    <property type="evidence" value="ECO:0007669"/>
    <property type="project" value="UniProtKB-ARBA"/>
</dbReference>
<dbReference type="PANTHER" id="PTHR22734">
    <property type="entry name" value="U3 SMALL NUCLEOLAR RIBONUCLEOPROTEIN PROTEIN IMP4"/>
    <property type="match status" value="1"/>
</dbReference>
<dbReference type="GO" id="GO:0032040">
    <property type="term" value="C:small-subunit processome"/>
    <property type="evidence" value="ECO:0007669"/>
    <property type="project" value="TreeGrafter"/>
</dbReference>
<evidence type="ECO:0000313" key="3">
    <source>
        <dbReference type="Proteomes" id="UP001162131"/>
    </source>
</evidence>
<reference evidence="2" key="1">
    <citation type="submission" date="2021-09" db="EMBL/GenBank/DDBJ databases">
        <authorList>
            <consortium name="AG Swart"/>
            <person name="Singh M."/>
            <person name="Singh A."/>
            <person name="Seah K."/>
            <person name="Emmerich C."/>
        </authorList>
    </citation>
    <scope>NUCLEOTIDE SEQUENCE</scope>
    <source>
        <strain evidence="2">ATCC30299</strain>
    </source>
</reference>
<organism evidence="2 3">
    <name type="scientific">Blepharisma stoltei</name>
    <dbReference type="NCBI Taxonomy" id="1481888"/>
    <lineage>
        <taxon>Eukaryota</taxon>
        <taxon>Sar</taxon>
        <taxon>Alveolata</taxon>
        <taxon>Ciliophora</taxon>
        <taxon>Postciliodesmatophora</taxon>
        <taxon>Heterotrichea</taxon>
        <taxon>Heterotrichida</taxon>
        <taxon>Blepharismidae</taxon>
        <taxon>Blepharisma</taxon>
    </lineage>
</organism>
<dbReference type="InterPro" id="IPR007109">
    <property type="entry name" value="Brix"/>
</dbReference>
<accession>A0AAU9JHE4</accession>
<proteinExistence type="predicted"/>
<evidence type="ECO:0000313" key="2">
    <source>
        <dbReference type="EMBL" id="CAG9320217.1"/>
    </source>
</evidence>
<comment type="caution">
    <text evidence="2">The sequence shown here is derived from an EMBL/GenBank/DDBJ whole genome shotgun (WGS) entry which is preliminary data.</text>
</comment>
<dbReference type="SMART" id="SM00879">
    <property type="entry name" value="Brix"/>
    <property type="match status" value="1"/>
</dbReference>
<dbReference type="EMBL" id="CAJZBQ010000024">
    <property type="protein sequence ID" value="CAG9320217.1"/>
    <property type="molecule type" value="Genomic_DNA"/>
</dbReference>
<dbReference type="SUPFAM" id="SSF52954">
    <property type="entry name" value="Class II aaRS ABD-related"/>
    <property type="match status" value="1"/>
</dbReference>
<gene>
    <name evidence="2" type="ORF">BSTOLATCC_MIC25449</name>
</gene>
<dbReference type="GO" id="GO:0034457">
    <property type="term" value="C:Mpp10 complex"/>
    <property type="evidence" value="ECO:0007669"/>
    <property type="project" value="UniProtKB-ARBA"/>
</dbReference>